<keyword evidence="3" id="KW-0804">Transcription</keyword>
<dbReference type="InterPro" id="IPR050204">
    <property type="entry name" value="AraC_XylS_family_regulators"/>
</dbReference>
<dbReference type="PANTHER" id="PTHR46796:SF6">
    <property type="entry name" value="ARAC SUBFAMILY"/>
    <property type="match status" value="1"/>
</dbReference>
<evidence type="ECO:0000256" key="1">
    <source>
        <dbReference type="ARBA" id="ARBA00023015"/>
    </source>
</evidence>
<feature type="domain" description="HTH araC/xylS-type" evidence="4">
    <location>
        <begin position="214"/>
        <end position="314"/>
    </location>
</feature>
<evidence type="ECO:0000256" key="3">
    <source>
        <dbReference type="ARBA" id="ARBA00023163"/>
    </source>
</evidence>
<name>A0A6S7A2S8_9BURK</name>
<keyword evidence="1" id="KW-0805">Transcription regulation</keyword>
<sequence length="341" mass="36884">MASTDILISTDAVEPALRNDYWREVTRPFCDTTPMADDEAATLEGTMRIRTVAGLTLGSTAFNAQRYRRDRWTIARSPIDHYLVHVLVAGSIRGDFAGRNAVAAPGGICIIDLSRPYACEVDAGVRLATTVPRASIDKLLGARDLHGFALDPRLPITRLLVDYLQGLHAVSGDLSASEDVAVQDALMTLLSAGLAGAGPAQDEPQSVLGRALRARTLAFIDRYLADPKLGPDMLMQRFSVSRAHLYRAFADLGGIAHVIKSKRLDAAYAALIDPRNAAVATARIAADTGFADTGKFRKAFIERFGMTPQDARDREHWPVSITGGAPQLSQHFAAYGADQKR</sequence>
<accession>A0A6S7A2S8</accession>
<proteinExistence type="predicted"/>
<dbReference type="Gene3D" id="1.10.10.60">
    <property type="entry name" value="Homeodomain-like"/>
    <property type="match status" value="1"/>
</dbReference>
<evidence type="ECO:0000256" key="2">
    <source>
        <dbReference type="ARBA" id="ARBA00023125"/>
    </source>
</evidence>
<dbReference type="Pfam" id="PF14525">
    <property type="entry name" value="AraC_binding_2"/>
    <property type="match status" value="1"/>
</dbReference>
<evidence type="ECO:0000259" key="4">
    <source>
        <dbReference type="PROSITE" id="PS01124"/>
    </source>
</evidence>
<dbReference type="EMBL" id="CADIJO010000010">
    <property type="protein sequence ID" value="CAB3709882.1"/>
    <property type="molecule type" value="Genomic_DNA"/>
</dbReference>
<evidence type="ECO:0000313" key="5">
    <source>
        <dbReference type="EMBL" id="CAB3709882.1"/>
    </source>
</evidence>
<protein>
    <recommendedName>
        <fullName evidence="4">HTH araC/xylS-type domain-containing protein</fullName>
    </recommendedName>
</protein>
<dbReference type="GO" id="GO:0043565">
    <property type="term" value="F:sequence-specific DNA binding"/>
    <property type="evidence" value="ECO:0007669"/>
    <property type="project" value="InterPro"/>
</dbReference>
<dbReference type="PROSITE" id="PS01124">
    <property type="entry name" value="HTH_ARAC_FAMILY_2"/>
    <property type="match status" value="1"/>
</dbReference>
<dbReference type="AlphaFoldDB" id="A0A6S7A2S8"/>
<keyword evidence="2" id="KW-0238">DNA-binding</keyword>
<dbReference type="GO" id="GO:0003700">
    <property type="term" value="F:DNA-binding transcription factor activity"/>
    <property type="evidence" value="ECO:0007669"/>
    <property type="project" value="InterPro"/>
</dbReference>
<dbReference type="PANTHER" id="PTHR46796">
    <property type="entry name" value="HTH-TYPE TRANSCRIPTIONAL ACTIVATOR RHAS-RELATED"/>
    <property type="match status" value="1"/>
</dbReference>
<dbReference type="InterPro" id="IPR018060">
    <property type="entry name" value="HTH_AraC"/>
</dbReference>
<gene>
    <name evidence="5" type="ORF">LMG3458_03150</name>
</gene>
<dbReference type="RefSeq" id="WP_175193618.1">
    <property type="nucleotide sequence ID" value="NZ_CADIJO010000010.1"/>
</dbReference>
<dbReference type="SUPFAM" id="SSF46689">
    <property type="entry name" value="Homeodomain-like"/>
    <property type="match status" value="1"/>
</dbReference>
<dbReference type="Proteomes" id="UP000494111">
    <property type="component" value="Unassembled WGS sequence"/>
</dbReference>
<dbReference type="InterPro" id="IPR009057">
    <property type="entry name" value="Homeodomain-like_sf"/>
</dbReference>
<dbReference type="InterPro" id="IPR035418">
    <property type="entry name" value="AraC-bd_2"/>
</dbReference>
<dbReference type="Pfam" id="PF12833">
    <property type="entry name" value="HTH_18"/>
    <property type="match status" value="1"/>
</dbReference>
<evidence type="ECO:0000313" key="6">
    <source>
        <dbReference type="Proteomes" id="UP000494111"/>
    </source>
</evidence>
<organism evidence="5 6">
    <name type="scientific">Achromobacter deleyi</name>
    <dbReference type="NCBI Taxonomy" id="1353891"/>
    <lineage>
        <taxon>Bacteria</taxon>
        <taxon>Pseudomonadati</taxon>
        <taxon>Pseudomonadota</taxon>
        <taxon>Betaproteobacteria</taxon>
        <taxon>Burkholderiales</taxon>
        <taxon>Alcaligenaceae</taxon>
        <taxon>Achromobacter</taxon>
    </lineage>
</organism>
<reference evidence="5 6" key="1">
    <citation type="submission" date="2020-04" db="EMBL/GenBank/DDBJ databases">
        <authorList>
            <person name="De Canck E."/>
        </authorList>
    </citation>
    <scope>NUCLEOTIDE SEQUENCE [LARGE SCALE GENOMIC DNA]</scope>
    <source>
        <strain evidence="5 6">LMG 3458</strain>
    </source>
</reference>
<dbReference type="SMART" id="SM00342">
    <property type="entry name" value="HTH_ARAC"/>
    <property type="match status" value="1"/>
</dbReference>